<accession>A0A8S1H777</accession>
<dbReference type="GO" id="GO:0010945">
    <property type="term" value="F:coenzyme A diphosphatase activity"/>
    <property type="evidence" value="ECO:0007669"/>
    <property type="project" value="InterPro"/>
</dbReference>
<evidence type="ECO:0000313" key="8">
    <source>
        <dbReference type="EMBL" id="CAD6191011.1"/>
    </source>
</evidence>
<dbReference type="CDD" id="cd03426">
    <property type="entry name" value="NUDIX_CoAse_Nudt7"/>
    <property type="match status" value="1"/>
</dbReference>
<evidence type="ECO:0000256" key="1">
    <source>
        <dbReference type="ARBA" id="ARBA00001936"/>
    </source>
</evidence>
<protein>
    <recommendedName>
        <fullName evidence="7">Nudix hydrolase domain-containing protein</fullName>
    </recommendedName>
</protein>
<sequence>MTRDSLRRLLRLSQHPTAVEEPNNAAVLILLDGNSEDVRVFLCVRSKNLRRHPGEVCFPGGMMDPEDEDVRWTAMREAEEEVGILPTDYEVLGNMPMFRARFGILIHPTVAFLRNSWELRLNPDEVEFVFWLPLSRFLNDDVHSSMQVDSHYLVHIFNFPEATTYGITALLCILVSMGALQRKPDFDLLVDLSVADLPSNSVAAIIVHAYSRIKMFL</sequence>
<evidence type="ECO:0000256" key="6">
    <source>
        <dbReference type="ARBA" id="ARBA00023211"/>
    </source>
</evidence>
<dbReference type="Pfam" id="PF00293">
    <property type="entry name" value="NUDIX"/>
    <property type="match status" value="1"/>
</dbReference>
<proteinExistence type="predicted"/>
<dbReference type="PANTHER" id="PTHR12992">
    <property type="entry name" value="NUDIX HYDROLASE"/>
    <property type="match status" value="1"/>
</dbReference>
<gene>
    <name evidence="8" type="ORF">CAUJ_LOCUS6930</name>
</gene>
<evidence type="ECO:0000259" key="7">
    <source>
        <dbReference type="PROSITE" id="PS51462"/>
    </source>
</evidence>
<keyword evidence="4" id="KW-0378">Hydrolase</keyword>
<dbReference type="InterPro" id="IPR045121">
    <property type="entry name" value="CoAse"/>
</dbReference>
<dbReference type="GO" id="GO:0015938">
    <property type="term" value="P:coenzyme A catabolic process"/>
    <property type="evidence" value="ECO:0007669"/>
    <property type="project" value="TreeGrafter"/>
</dbReference>
<keyword evidence="9" id="KW-1185">Reference proteome</keyword>
<dbReference type="Gene3D" id="3.90.79.10">
    <property type="entry name" value="Nucleoside Triphosphate Pyrophosphohydrolase"/>
    <property type="match status" value="1"/>
</dbReference>
<dbReference type="OrthoDB" id="206213at2759"/>
<evidence type="ECO:0000256" key="5">
    <source>
        <dbReference type="ARBA" id="ARBA00022842"/>
    </source>
</evidence>
<evidence type="ECO:0000256" key="4">
    <source>
        <dbReference type="ARBA" id="ARBA00022801"/>
    </source>
</evidence>
<keyword evidence="3" id="KW-0479">Metal-binding</keyword>
<evidence type="ECO:0000313" key="9">
    <source>
        <dbReference type="Proteomes" id="UP000835052"/>
    </source>
</evidence>
<feature type="domain" description="Nudix hydrolase" evidence="7">
    <location>
        <begin position="22"/>
        <end position="154"/>
    </location>
</feature>
<dbReference type="PANTHER" id="PTHR12992:SF24">
    <property type="entry name" value="PEROXISOMAL COENZYME A DIPHOSPHATASE NUDT7"/>
    <property type="match status" value="1"/>
</dbReference>
<dbReference type="PROSITE" id="PS51462">
    <property type="entry name" value="NUDIX"/>
    <property type="match status" value="1"/>
</dbReference>
<keyword evidence="5" id="KW-0460">Magnesium</keyword>
<dbReference type="GO" id="GO:0046872">
    <property type="term" value="F:metal ion binding"/>
    <property type="evidence" value="ECO:0007669"/>
    <property type="project" value="UniProtKB-KW"/>
</dbReference>
<reference evidence="8" key="1">
    <citation type="submission" date="2020-10" db="EMBL/GenBank/DDBJ databases">
        <authorList>
            <person name="Kikuchi T."/>
        </authorList>
    </citation>
    <scope>NUCLEOTIDE SEQUENCE</scope>
    <source>
        <strain evidence="8">NKZ352</strain>
    </source>
</reference>
<dbReference type="Proteomes" id="UP000835052">
    <property type="component" value="Unassembled WGS sequence"/>
</dbReference>
<organism evidence="8 9">
    <name type="scientific">Caenorhabditis auriculariae</name>
    <dbReference type="NCBI Taxonomy" id="2777116"/>
    <lineage>
        <taxon>Eukaryota</taxon>
        <taxon>Metazoa</taxon>
        <taxon>Ecdysozoa</taxon>
        <taxon>Nematoda</taxon>
        <taxon>Chromadorea</taxon>
        <taxon>Rhabditida</taxon>
        <taxon>Rhabditina</taxon>
        <taxon>Rhabditomorpha</taxon>
        <taxon>Rhabditoidea</taxon>
        <taxon>Rhabditidae</taxon>
        <taxon>Peloderinae</taxon>
        <taxon>Caenorhabditis</taxon>
    </lineage>
</organism>
<dbReference type="EMBL" id="CAJGYM010000018">
    <property type="protein sequence ID" value="CAD6191011.1"/>
    <property type="molecule type" value="Genomic_DNA"/>
</dbReference>
<keyword evidence="6" id="KW-0464">Manganese</keyword>
<dbReference type="InterPro" id="IPR015797">
    <property type="entry name" value="NUDIX_hydrolase-like_dom_sf"/>
</dbReference>
<evidence type="ECO:0000256" key="3">
    <source>
        <dbReference type="ARBA" id="ARBA00022723"/>
    </source>
</evidence>
<dbReference type="InterPro" id="IPR000086">
    <property type="entry name" value="NUDIX_hydrolase_dom"/>
</dbReference>
<comment type="cofactor">
    <cofactor evidence="1">
        <name>Mn(2+)</name>
        <dbReference type="ChEBI" id="CHEBI:29035"/>
    </cofactor>
</comment>
<dbReference type="AlphaFoldDB" id="A0A8S1H777"/>
<dbReference type="SUPFAM" id="SSF55811">
    <property type="entry name" value="Nudix"/>
    <property type="match status" value="1"/>
</dbReference>
<name>A0A8S1H777_9PELO</name>
<comment type="cofactor">
    <cofactor evidence="2">
        <name>Mg(2+)</name>
        <dbReference type="ChEBI" id="CHEBI:18420"/>
    </cofactor>
</comment>
<comment type="caution">
    <text evidence="8">The sequence shown here is derived from an EMBL/GenBank/DDBJ whole genome shotgun (WGS) entry which is preliminary data.</text>
</comment>
<evidence type="ECO:0000256" key="2">
    <source>
        <dbReference type="ARBA" id="ARBA00001946"/>
    </source>
</evidence>